<dbReference type="InterPro" id="IPR000326">
    <property type="entry name" value="PAP2/HPO"/>
</dbReference>
<dbReference type="GO" id="GO:0046839">
    <property type="term" value="P:phospholipid dephosphorylation"/>
    <property type="evidence" value="ECO:0007669"/>
    <property type="project" value="TreeGrafter"/>
</dbReference>
<feature type="transmembrane region" description="Helical" evidence="6">
    <location>
        <begin position="188"/>
        <end position="208"/>
    </location>
</feature>
<keyword evidence="3 6" id="KW-0812">Transmembrane</keyword>
<feature type="domain" description="Phosphatidic acid phosphatase type 2/haloperoxidase" evidence="7">
    <location>
        <begin position="100"/>
        <end position="260"/>
    </location>
</feature>
<evidence type="ECO:0000256" key="1">
    <source>
        <dbReference type="ARBA" id="ARBA00004141"/>
    </source>
</evidence>
<dbReference type="SMART" id="SM00014">
    <property type="entry name" value="acidPPc"/>
    <property type="match status" value="1"/>
</dbReference>
<evidence type="ECO:0000256" key="3">
    <source>
        <dbReference type="ARBA" id="ARBA00022692"/>
    </source>
</evidence>
<dbReference type="InterPro" id="IPR036938">
    <property type="entry name" value="PAP2/HPO_sf"/>
</dbReference>
<evidence type="ECO:0000256" key="4">
    <source>
        <dbReference type="ARBA" id="ARBA00022989"/>
    </source>
</evidence>
<protein>
    <submittedName>
        <fullName evidence="8">PAP2-domain-containing protein</fullName>
    </submittedName>
</protein>
<dbReference type="PANTHER" id="PTHR10165:SF35">
    <property type="entry name" value="RE23632P"/>
    <property type="match status" value="1"/>
</dbReference>
<evidence type="ECO:0000256" key="5">
    <source>
        <dbReference type="ARBA" id="ARBA00023136"/>
    </source>
</evidence>
<dbReference type="GO" id="GO:0016020">
    <property type="term" value="C:membrane"/>
    <property type="evidence" value="ECO:0007669"/>
    <property type="project" value="UniProtKB-SubCell"/>
</dbReference>
<comment type="caution">
    <text evidence="8">The sequence shown here is derived from an EMBL/GenBank/DDBJ whole genome shotgun (WGS) entry which is preliminary data.</text>
</comment>
<dbReference type="Gene3D" id="1.20.144.10">
    <property type="entry name" value="Phosphatidic acid phosphatase type 2/haloperoxidase"/>
    <property type="match status" value="1"/>
</dbReference>
<feature type="transmembrane region" description="Helical" evidence="6">
    <location>
        <begin position="245"/>
        <end position="264"/>
    </location>
</feature>
<dbReference type="AlphaFoldDB" id="A0A1Y1W4W9"/>
<evidence type="ECO:0000313" key="8">
    <source>
        <dbReference type="EMBL" id="ORX68448.1"/>
    </source>
</evidence>
<dbReference type="OrthoDB" id="10030083at2759"/>
<keyword evidence="4 6" id="KW-1133">Transmembrane helix</keyword>
<dbReference type="InterPro" id="IPR043216">
    <property type="entry name" value="PAP-like"/>
</dbReference>
<proteinExistence type="inferred from homology"/>
<feature type="transmembrane region" description="Helical" evidence="6">
    <location>
        <begin position="214"/>
        <end position="233"/>
    </location>
</feature>
<evidence type="ECO:0000256" key="2">
    <source>
        <dbReference type="ARBA" id="ARBA00008816"/>
    </source>
</evidence>
<dbReference type="CDD" id="cd03390">
    <property type="entry name" value="PAP2_containing_1_like"/>
    <property type="match status" value="1"/>
</dbReference>
<dbReference type="GO" id="GO:0008195">
    <property type="term" value="F:phosphatidate phosphatase activity"/>
    <property type="evidence" value="ECO:0007669"/>
    <property type="project" value="TreeGrafter"/>
</dbReference>
<gene>
    <name evidence="8" type="ORF">BCR32DRAFT_238013</name>
</gene>
<dbReference type="PANTHER" id="PTHR10165">
    <property type="entry name" value="LIPID PHOSPHATE PHOSPHATASE"/>
    <property type="match status" value="1"/>
</dbReference>
<sequence>MANSEKSKFFSKKNKFYFSKSIIVDWIVLIIIAILVGLSALVHPFERQFSLDDVTISHPHKGDTITMMALVIGGALICFVVITGFQYYKKDLKYNYHQAVIGECLNVAASTLFAHVIKNMVGRYRPDFISVCDVDWEKVEEQYSYYYNISSTSSVNYGPRNLFNTTICKTSREELFEERRSFPSGHSAFAFCTMTYLSLYIAGQIHLLDKKSHLWKYFVVSLPMLLAVVVPLTRVFDYRHHWQDVTVGSILGVFFGIITYYYYYPSLSSPNCDIPYQRYDNSQVTPDKPEIMEASMDKDYNDSRDYVDNKGLVNKELV</sequence>
<dbReference type="SUPFAM" id="SSF48317">
    <property type="entry name" value="Acid phosphatase/Vanadium-dependent haloperoxidase"/>
    <property type="match status" value="1"/>
</dbReference>
<feature type="transmembrane region" description="Helical" evidence="6">
    <location>
        <begin position="21"/>
        <end position="45"/>
    </location>
</feature>
<dbReference type="STRING" id="1754192.A0A1Y1W4W9"/>
<comment type="subcellular location">
    <subcellularLocation>
        <location evidence="1">Membrane</location>
        <topology evidence="1">Multi-pass membrane protein</topology>
    </subcellularLocation>
</comment>
<organism evidence="8 9">
    <name type="scientific">Anaeromyces robustus</name>
    <dbReference type="NCBI Taxonomy" id="1754192"/>
    <lineage>
        <taxon>Eukaryota</taxon>
        <taxon>Fungi</taxon>
        <taxon>Fungi incertae sedis</taxon>
        <taxon>Chytridiomycota</taxon>
        <taxon>Chytridiomycota incertae sedis</taxon>
        <taxon>Neocallimastigomycetes</taxon>
        <taxon>Neocallimastigales</taxon>
        <taxon>Neocallimastigaceae</taxon>
        <taxon>Anaeromyces</taxon>
    </lineage>
</organism>
<accession>A0A1Y1W4W9</accession>
<keyword evidence="9" id="KW-1185">Reference proteome</keyword>
<comment type="similarity">
    <text evidence="2">Belongs to the PA-phosphatase related phosphoesterase family.</text>
</comment>
<name>A0A1Y1W4W9_9FUNG</name>
<evidence type="ECO:0000313" key="9">
    <source>
        <dbReference type="Proteomes" id="UP000193944"/>
    </source>
</evidence>
<dbReference type="GO" id="GO:0006644">
    <property type="term" value="P:phospholipid metabolic process"/>
    <property type="evidence" value="ECO:0007669"/>
    <property type="project" value="InterPro"/>
</dbReference>
<keyword evidence="5 6" id="KW-0472">Membrane</keyword>
<reference evidence="8 9" key="1">
    <citation type="submission" date="2016-08" db="EMBL/GenBank/DDBJ databases">
        <title>A Parts List for Fungal Cellulosomes Revealed by Comparative Genomics.</title>
        <authorList>
            <consortium name="DOE Joint Genome Institute"/>
            <person name="Haitjema C.H."/>
            <person name="Gilmore S.P."/>
            <person name="Henske J.K."/>
            <person name="Solomon K.V."/>
            <person name="De Groot R."/>
            <person name="Kuo A."/>
            <person name="Mondo S.J."/>
            <person name="Salamov A.A."/>
            <person name="Labutti K."/>
            <person name="Zhao Z."/>
            <person name="Chiniquy J."/>
            <person name="Barry K."/>
            <person name="Brewer H.M."/>
            <person name="Purvine S.O."/>
            <person name="Wright A.T."/>
            <person name="Boxma B."/>
            <person name="Van Alen T."/>
            <person name="Hackstein J.H."/>
            <person name="Baker S.E."/>
            <person name="Grigoriev I.V."/>
            <person name="O'Malley M.A."/>
        </authorList>
    </citation>
    <scope>NUCLEOTIDE SEQUENCE [LARGE SCALE GENOMIC DNA]</scope>
    <source>
        <strain evidence="8 9">S4</strain>
    </source>
</reference>
<evidence type="ECO:0000259" key="7">
    <source>
        <dbReference type="SMART" id="SM00014"/>
    </source>
</evidence>
<dbReference type="Proteomes" id="UP000193944">
    <property type="component" value="Unassembled WGS sequence"/>
</dbReference>
<feature type="transmembrane region" description="Helical" evidence="6">
    <location>
        <begin position="65"/>
        <end position="88"/>
    </location>
</feature>
<dbReference type="EMBL" id="MCFG01000424">
    <property type="protein sequence ID" value="ORX68448.1"/>
    <property type="molecule type" value="Genomic_DNA"/>
</dbReference>
<evidence type="ECO:0000256" key="6">
    <source>
        <dbReference type="SAM" id="Phobius"/>
    </source>
</evidence>
<dbReference type="Pfam" id="PF01569">
    <property type="entry name" value="PAP2"/>
    <property type="match status" value="1"/>
</dbReference>
<reference evidence="8 9" key="2">
    <citation type="submission" date="2016-08" db="EMBL/GenBank/DDBJ databases">
        <title>Pervasive Adenine N6-methylation of Active Genes in Fungi.</title>
        <authorList>
            <consortium name="DOE Joint Genome Institute"/>
            <person name="Mondo S.J."/>
            <person name="Dannebaum R.O."/>
            <person name="Kuo R.C."/>
            <person name="Labutti K."/>
            <person name="Haridas S."/>
            <person name="Kuo A."/>
            <person name="Salamov A."/>
            <person name="Ahrendt S.R."/>
            <person name="Lipzen A."/>
            <person name="Sullivan W."/>
            <person name="Andreopoulos W.B."/>
            <person name="Clum A."/>
            <person name="Lindquist E."/>
            <person name="Daum C."/>
            <person name="Ramamoorthy G.K."/>
            <person name="Gryganskyi A."/>
            <person name="Culley D."/>
            <person name="Magnuson J.K."/>
            <person name="James T.Y."/>
            <person name="O'Malley M.A."/>
            <person name="Stajich J.E."/>
            <person name="Spatafora J.W."/>
            <person name="Visel A."/>
            <person name="Grigoriev I.V."/>
        </authorList>
    </citation>
    <scope>NUCLEOTIDE SEQUENCE [LARGE SCALE GENOMIC DNA]</scope>
    <source>
        <strain evidence="8 9">S4</strain>
    </source>
</reference>